<evidence type="ECO:0000256" key="1">
    <source>
        <dbReference type="SAM" id="SignalP"/>
    </source>
</evidence>
<comment type="caution">
    <text evidence="2">The sequence shown here is derived from an EMBL/GenBank/DDBJ whole genome shotgun (WGS) entry which is preliminary data.</text>
</comment>
<dbReference type="AlphaFoldDB" id="A0AAD6PSI1"/>
<feature type="chain" id="PRO_5041936447" evidence="1">
    <location>
        <begin position="25"/>
        <end position="71"/>
    </location>
</feature>
<dbReference type="EMBL" id="JAQIZT010000018">
    <property type="protein sequence ID" value="KAJ6958704.1"/>
    <property type="molecule type" value="Genomic_DNA"/>
</dbReference>
<evidence type="ECO:0000313" key="2">
    <source>
        <dbReference type="EMBL" id="KAJ6958704.1"/>
    </source>
</evidence>
<protein>
    <submittedName>
        <fullName evidence="2">Uncharacterized protein</fullName>
    </submittedName>
</protein>
<keyword evidence="3" id="KW-1185">Reference proteome</keyword>
<accession>A0AAD6PSI1</accession>
<feature type="signal peptide" evidence="1">
    <location>
        <begin position="1"/>
        <end position="24"/>
    </location>
</feature>
<gene>
    <name evidence="2" type="ORF">NC653_040375</name>
</gene>
<keyword evidence="1" id="KW-0732">Signal</keyword>
<dbReference type="Proteomes" id="UP001164929">
    <property type="component" value="Chromosome 18"/>
</dbReference>
<name>A0AAD6PSI1_9ROSI</name>
<sequence>MTEFHLTQMHTMLCLSSLIIIIDHECPCMIIGIVHRPLLRSAQSIISWWFAVPDLSSCQKRRKHMQMPLCL</sequence>
<organism evidence="2 3">
    <name type="scientific">Populus alba x Populus x berolinensis</name>
    <dbReference type="NCBI Taxonomy" id="444605"/>
    <lineage>
        <taxon>Eukaryota</taxon>
        <taxon>Viridiplantae</taxon>
        <taxon>Streptophyta</taxon>
        <taxon>Embryophyta</taxon>
        <taxon>Tracheophyta</taxon>
        <taxon>Spermatophyta</taxon>
        <taxon>Magnoliopsida</taxon>
        <taxon>eudicotyledons</taxon>
        <taxon>Gunneridae</taxon>
        <taxon>Pentapetalae</taxon>
        <taxon>rosids</taxon>
        <taxon>fabids</taxon>
        <taxon>Malpighiales</taxon>
        <taxon>Salicaceae</taxon>
        <taxon>Saliceae</taxon>
        <taxon>Populus</taxon>
    </lineage>
</organism>
<reference evidence="2 3" key="1">
    <citation type="journal article" date="2023" name="Mol. Ecol. Resour.">
        <title>Chromosome-level genome assembly of a triploid poplar Populus alba 'Berolinensis'.</title>
        <authorList>
            <person name="Chen S."/>
            <person name="Yu Y."/>
            <person name="Wang X."/>
            <person name="Wang S."/>
            <person name="Zhang T."/>
            <person name="Zhou Y."/>
            <person name="He R."/>
            <person name="Meng N."/>
            <person name="Wang Y."/>
            <person name="Liu W."/>
            <person name="Liu Z."/>
            <person name="Liu J."/>
            <person name="Guo Q."/>
            <person name="Huang H."/>
            <person name="Sederoff R.R."/>
            <person name="Wang G."/>
            <person name="Qu G."/>
            <person name="Chen S."/>
        </authorList>
    </citation>
    <scope>NUCLEOTIDE SEQUENCE [LARGE SCALE GENOMIC DNA]</scope>
    <source>
        <strain evidence="2">SC-2020</strain>
    </source>
</reference>
<proteinExistence type="predicted"/>
<evidence type="ECO:0000313" key="3">
    <source>
        <dbReference type="Proteomes" id="UP001164929"/>
    </source>
</evidence>